<protein>
    <recommendedName>
        <fullName evidence="1">Putative auto-transporter adhesin head GIN domain-containing protein</fullName>
    </recommendedName>
</protein>
<evidence type="ECO:0000313" key="2">
    <source>
        <dbReference type="EMBL" id="HCB75302.1"/>
    </source>
</evidence>
<name>A0A3D0W9L7_9SPHN</name>
<accession>A0A3D0W9L7</accession>
<dbReference type="AlphaFoldDB" id="A0A3D0W9L7"/>
<comment type="caution">
    <text evidence="2">The sequence shown here is derived from an EMBL/GenBank/DDBJ whole genome shotgun (WGS) entry which is preliminary data.</text>
</comment>
<proteinExistence type="predicted"/>
<sequence length="151" mass="14910">GWGGWPGDRTEAASVSVTAPRLVDLRISGSGSARVDRLQGLEVGVSLTGSGRVEVARIEADRLEGVLAGSGALTLGGTARTARLANTGVGTIEADGLAVRDLTLSSESAGDTRAAASETARVVATGTGSVIVTGNAACTSAGTASIRCGRE</sequence>
<organism evidence="2 3">
    <name type="scientific">Sphingomonas bacterium</name>
    <dbReference type="NCBI Taxonomy" id="1895847"/>
    <lineage>
        <taxon>Bacteria</taxon>
        <taxon>Pseudomonadati</taxon>
        <taxon>Pseudomonadota</taxon>
        <taxon>Alphaproteobacteria</taxon>
        <taxon>Sphingomonadales</taxon>
        <taxon>Sphingomonadaceae</taxon>
        <taxon>Sphingomonas</taxon>
    </lineage>
</organism>
<gene>
    <name evidence="2" type="ORF">DEP91_03890</name>
</gene>
<dbReference type="Pfam" id="PF10988">
    <property type="entry name" value="DUF2807"/>
    <property type="match status" value="1"/>
</dbReference>
<dbReference type="InterPro" id="IPR021255">
    <property type="entry name" value="DUF2807"/>
</dbReference>
<feature type="domain" description="Putative auto-transporter adhesin head GIN" evidence="1">
    <location>
        <begin position="11"/>
        <end position="136"/>
    </location>
</feature>
<dbReference type="EMBL" id="DOYJ01000112">
    <property type="protein sequence ID" value="HCB75302.1"/>
    <property type="molecule type" value="Genomic_DNA"/>
</dbReference>
<evidence type="ECO:0000259" key="1">
    <source>
        <dbReference type="Pfam" id="PF10988"/>
    </source>
</evidence>
<dbReference type="Gene3D" id="2.160.20.120">
    <property type="match status" value="1"/>
</dbReference>
<evidence type="ECO:0000313" key="3">
    <source>
        <dbReference type="Proteomes" id="UP000262699"/>
    </source>
</evidence>
<dbReference type="Proteomes" id="UP000262699">
    <property type="component" value="Unassembled WGS sequence"/>
</dbReference>
<feature type="non-terminal residue" evidence="2">
    <location>
        <position position="1"/>
    </location>
</feature>
<reference evidence="2 3" key="1">
    <citation type="journal article" date="2018" name="Nat. Biotechnol.">
        <title>A standardized bacterial taxonomy based on genome phylogeny substantially revises the tree of life.</title>
        <authorList>
            <person name="Parks D.H."/>
            <person name="Chuvochina M."/>
            <person name="Waite D.W."/>
            <person name="Rinke C."/>
            <person name="Skarshewski A."/>
            <person name="Chaumeil P.A."/>
            <person name="Hugenholtz P."/>
        </authorList>
    </citation>
    <scope>NUCLEOTIDE SEQUENCE [LARGE SCALE GENOMIC DNA]</scope>
    <source>
        <strain evidence="2">UBA9015</strain>
    </source>
</reference>